<protein>
    <recommendedName>
        <fullName evidence="1">AAA+ ATPase domain-containing protein</fullName>
    </recommendedName>
</protein>
<dbReference type="STRING" id="29343.CCDG5_1356"/>
<dbReference type="InterPro" id="IPR027417">
    <property type="entry name" value="P-loop_NTPase"/>
</dbReference>
<evidence type="ECO:0000313" key="2">
    <source>
        <dbReference type="EMBL" id="CDZ24470.1"/>
    </source>
</evidence>
<dbReference type="PANTHER" id="PTHR33295">
    <property type="entry name" value="ATPASE"/>
    <property type="match status" value="1"/>
</dbReference>
<reference evidence="3" key="1">
    <citation type="submission" date="2014-07" db="EMBL/GenBank/DDBJ databases">
        <authorList>
            <person name="Wibberg D."/>
        </authorList>
    </citation>
    <scope>NUCLEOTIDE SEQUENCE [LARGE SCALE GENOMIC DNA]</scope>
    <source>
        <strain evidence="3">DG5</strain>
    </source>
</reference>
<accession>A0A078KTH9</accession>
<gene>
    <name evidence="2" type="ORF">CCDG5_1356</name>
</gene>
<keyword evidence="3" id="KW-1185">Reference proteome</keyword>
<proteinExistence type="predicted"/>
<dbReference type="InterPro" id="IPR003593">
    <property type="entry name" value="AAA+_ATPase"/>
</dbReference>
<dbReference type="InterPro" id="IPR041682">
    <property type="entry name" value="AAA_14"/>
</dbReference>
<feature type="domain" description="AAA+ ATPase" evidence="1">
    <location>
        <begin position="41"/>
        <end position="172"/>
    </location>
</feature>
<dbReference type="InterPro" id="IPR025420">
    <property type="entry name" value="DUF4143"/>
</dbReference>
<dbReference type="EMBL" id="LM995447">
    <property type="protein sequence ID" value="CDZ24470.1"/>
    <property type="molecule type" value="Genomic_DNA"/>
</dbReference>
<dbReference type="Gene3D" id="3.40.50.300">
    <property type="entry name" value="P-loop containing nucleotide triphosphate hydrolases"/>
    <property type="match status" value="1"/>
</dbReference>
<evidence type="ECO:0000313" key="3">
    <source>
        <dbReference type="Proteomes" id="UP000032431"/>
    </source>
</evidence>
<organism evidence="2 3">
    <name type="scientific">[Clostridium] cellulosi</name>
    <dbReference type="NCBI Taxonomy" id="29343"/>
    <lineage>
        <taxon>Bacteria</taxon>
        <taxon>Bacillati</taxon>
        <taxon>Bacillota</taxon>
        <taxon>Clostridia</taxon>
        <taxon>Eubacteriales</taxon>
        <taxon>Oscillospiraceae</taxon>
        <taxon>Oscillospiraceae incertae sedis</taxon>
    </lineage>
</organism>
<dbReference type="Pfam" id="PF13635">
    <property type="entry name" value="DUF4143"/>
    <property type="match status" value="1"/>
</dbReference>
<dbReference type="PANTHER" id="PTHR33295:SF18">
    <property type="entry name" value="AAA+ ATPASE DOMAIN-CONTAINING PROTEIN"/>
    <property type="match status" value="1"/>
</dbReference>
<sequence>MNPVYALQKINTWWKTGEVDATLLHKRIRSEFMDVLKSIGDKRITNIVGPYGVGKTSLLYCTINHLLKSNIPPERIVYFSGDEMILFGEHRSIGSLLEIYATEILHENLFAFREPVYIFIDDIEFIEDWQIYLLNYLDKTVNIKFFIAQTYTPFSELDEKNEYKIIVMPLNLPQYSEFYFAYKLHDLDLVRYKSLMPEPSVFADPVAFFEELYANIYALRDFKPYKSQIVSDYLLSGGYPAYFSSNDITRWQAQLLNITDCSLYRDIGAFNNIKSPQKLKKLLYIIAEQGRTEQSFGKIGRSLYVDTSTIIGYISNLSEGGFAGVQDNFSPESGVEGRIVRKNKRFYIYDTGIANAIRCNTSIAENFNDHVTNAFLYMAKRYAMGVDGNVYFWKNGIREVDIVLYEKGKILPVSVCCQKENLERTIKSTRAFMRNYGVKTAIIITRDLIKSDRGIIFLPYWMF</sequence>
<dbReference type="PATRIC" id="fig|29343.3.peg.1427"/>
<evidence type="ECO:0000259" key="1">
    <source>
        <dbReference type="SMART" id="SM00382"/>
    </source>
</evidence>
<dbReference type="SMART" id="SM00382">
    <property type="entry name" value="AAA"/>
    <property type="match status" value="1"/>
</dbReference>
<name>A0A078KTH9_9FIRM</name>
<dbReference type="AlphaFoldDB" id="A0A078KTH9"/>
<dbReference type="Proteomes" id="UP000032431">
    <property type="component" value="Chromosome I"/>
</dbReference>
<dbReference type="KEGG" id="ccel:CCDG5_1356"/>
<dbReference type="Pfam" id="PF13173">
    <property type="entry name" value="AAA_14"/>
    <property type="match status" value="1"/>
</dbReference>
<dbReference type="OrthoDB" id="9801684at2"/>
<dbReference type="HOGENOM" id="CLU_584928_0_0_9"/>
<dbReference type="SUPFAM" id="SSF52540">
    <property type="entry name" value="P-loop containing nucleoside triphosphate hydrolases"/>
    <property type="match status" value="1"/>
</dbReference>